<evidence type="ECO:0000313" key="1">
    <source>
        <dbReference type="EMBL" id="KAJ9092630.1"/>
    </source>
</evidence>
<sequence length="120" mass="13490">MPGHTSLVGQLQLSHDTLVTGGSDGRVIIFDLVNYTCLQRICAHDNSVTCLQFDDRFIVSGGNDGRVKLWDVKTGHFIRELSKPCEAVWRVTFRDDKCAILCKRHGKTVLEVLSFVPEEE</sequence>
<accession>A0ACC2V0I7</accession>
<protein>
    <submittedName>
        <fullName evidence="1">Uncharacterized protein</fullName>
    </submittedName>
</protein>
<name>A0ACC2V0I7_9TREE</name>
<gene>
    <name evidence="1" type="ORF">QFC19_008668</name>
</gene>
<keyword evidence="2" id="KW-1185">Reference proteome</keyword>
<dbReference type="EMBL" id="JASBWR010000133">
    <property type="protein sequence ID" value="KAJ9092630.1"/>
    <property type="molecule type" value="Genomic_DNA"/>
</dbReference>
<dbReference type="Proteomes" id="UP001241377">
    <property type="component" value="Unassembled WGS sequence"/>
</dbReference>
<evidence type="ECO:0000313" key="2">
    <source>
        <dbReference type="Proteomes" id="UP001241377"/>
    </source>
</evidence>
<comment type="caution">
    <text evidence="1">The sequence shown here is derived from an EMBL/GenBank/DDBJ whole genome shotgun (WGS) entry which is preliminary data.</text>
</comment>
<reference evidence="1" key="1">
    <citation type="submission" date="2023-04" db="EMBL/GenBank/DDBJ databases">
        <title>Draft Genome sequencing of Naganishia species isolated from polar environments using Oxford Nanopore Technology.</title>
        <authorList>
            <person name="Leo P."/>
            <person name="Venkateswaran K."/>
        </authorList>
    </citation>
    <scope>NUCLEOTIDE SEQUENCE</scope>
    <source>
        <strain evidence="1">MNA-CCFEE 5261</strain>
    </source>
</reference>
<organism evidence="1 2">
    <name type="scientific">Naganishia cerealis</name>
    <dbReference type="NCBI Taxonomy" id="610337"/>
    <lineage>
        <taxon>Eukaryota</taxon>
        <taxon>Fungi</taxon>
        <taxon>Dikarya</taxon>
        <taxon>Basidiomycota</taxon>
        <taxon>Agaricomycotina</taxon>
        <taxon>Tremellomycetes</taxon>
        <taxon>Filobasidiales</taxon>
        <taxon>Filobasidiaceae</taxon>
        <taxon>Naganishia</taxon>
    </lineage>
</organism>
<proteinExistence type="predicted"/>